<gene>
    <name evidence="2" type="ORF">FSUBG_7080</name>
</gene>
<reference evidence="2 3" key="1">
    <citation type="submission" date="2020-05" db="EMBL/GenBank/DDBJ databases">
        <title>Identification and distribution of gene clusters putatively required for synthesis of sphingolipid metabolism inhibitors in phylogenetically diverse species of the filamentous fungus Fusarium.</title>
        <authorList>
            <person name="Kim H.-S."/>
            <person name="Busman M."/>
            <person name="Brown D.W."/>
            <person name="Divon H."/>
            <person name="Uhlig S."/>
            <person name="Proctor R.H."/>
        </authorList>
    </citation>
    <scope>NUCLEOTIDE SEQUENCE [LARGE SCALE GENOMIC DNA]</scope>
    <source>
        <strain evidence="2 3">NRRL 66333</strain>
    </source>
</reference>
<dbReference type="Gene3D" id="1.20.1250.20">
    <property type="entry name" value="MFS general substrate transporter like domains"/>
    <property type="match status" value="1"/>
</dbReference>
<evidence type="ECO:0000313" key="3">
    <source>
        <dbReference type="Proteomes" id="UP000547976"/>
    </source>
</evidence>
<evidence type="ECO:0000256" key="1">
    <source>
        <dbReference type="SAM" id="Phobius"/>
    </source>
</evidence>
<protein>
    <submittedName>
        <fullName evidence="2">Monocarboxylate transporter</fullName>
    </submittedName>
</protein>
<comment type="caution">
    <text evidence="2">The sequence shown here is derived from an EMBL/GenBank/DDBJ whole genome shotgun (WGS) entry which is preliminary data.</text>
</comment>
<keyword evidence="1" id="KW-0812">Transmembrane</keyword>
<feature type="transmembrane region" description="Helical" evidence="1">
    <location>
        <begin position="100"/>
        <end position="121"/>
    </location>
</feature>
<dbReference type="InterPro" id="IPR036259">
    <property type="entry name" value="MFS_trans_sf"/>
</dbReference>
<dbReference type="Proteomes" id="UP000547976">
    <property type="component" value="Unassembled WGS sequence"/>
</dbReference>
<feature type="transmembrane region" description="Helical" evidence="1">
    <location>
        <begin position="167"/>
        <end position="187"/>
    </location>
</feature>
<feature type="transmembrane region" description="Helical" evidence="1">
    <location>
        <begin position="133"/>
        <end position="155"/>
    </location>
</feature>
<dbReference type="AlphaFoldDB" id="A0A8H5PX82"/>
<dbReference type="PANTHER" id="PTHR11360">
    <property type="entry name" value="MONOCARBOXYLATE TRANSPORTER"/>
    <property type="match status" value="1"/>
</dbReference>
<keyword evidence="1" id="KW-1133">Transmembrane helix</keyword>
<feature type="transmembrane region" description="Helical" evidence="1">
    <location>
        <begin position="199"/>
        <end position="220"/>
    </location>
</feature>
<dbReference type="RefSeq" id="XP_036537432.1">
    <property type="nucleotide sequence ID" value="XM_036685347.1"/>
</dbReference>
<proteinExistence type="predicted"/>
<organism evidence="2 3">
    <name type="scientific">Gibberella subglutinans</name>
    <name type="common">Fusarium subglutinans</name>
    <dbReference type="NCBI Taxonomy" id="42677"/>
    <lineage>
        <taxon>Eukaryota</taxon>
        <taxon>Fungi</taxon>
        <taxon>Dikarya</taxon>
        <taxon>Ascomycota</taxon>
        <taxon>Pezizomycotina</taxon>
        <taxon>Sordariomycetes</taxon>
        <taxon>Hypocreomycetidae</taxon>
        <taxon>Hypocreales</taxon>
        <taxon>Nectriaceae</taxon>
        <taxon>Fusarium</taxon>
        <taxon>Fusarium fujikuroi species complex</taxon>
    </lineage>
</organism>
<keyword evidence="3" id="KW-1185">Reference proteome</keyword>
<accession>A0A8H5PX82</accession>
<sequence length="239" mass="25817">MAASLQAVDTRPGWASGLFKVPLPLRHLISTRKFLAQSINAFFQSAAYYTPIFYIAAFSKTLGYNETDGANFTALSNACNAIGKVGVGFIADRIGRLDKFFLTTLLSCTSTAGLWVSSTVLGPSDVEAGRALFIAFTVMYSLFASAHIGLFSPALVELFGISKMPHITGIMYMFQGAAGLMGTPLAGLLVTEDTDPGSYLYMAVLVGSFMFISTIAVQWARIELMVERAGGKWQWTWGL</sequence>
<keyword evidence="1" id="KW-0472">Membrane</keyword>
<evidence type="ECO:0000313" key="2">
    <source>
        <dbReference type="EMBL" id="KAF5603831.1"/>
    </source>
</evidence>
<dbReference type="GeneID" id="59320065"/>
<name>A0A8H5PX82_GIBSU</name>
<dbReference type="SUPFAM" id="SSF103473">
    <property type="entry name" value="MFS general substrate transporter"/>
    <property type="match status" value="1"/>
</dbReference>
<dbReference type="OrthoDB" id="6499973at2759"/>
<dbReference type="InterPro" id="IPR050327">
    <property type="entry name" value="Proton-linked_MCT"/>
</dbReference>
<dbReference type="PANTHER" id="PTHR11360:SF284">
    <property type="entry name" value="EG:103B4.3 PROTEIN-RELATED"/>
    <property type="match status" value="1"/>
</dbReference>
<dbReference type="EMBL" id="JAAOAV010000086">
    <property type="protein sequence ID" value="KAF5603831.1"/>
    <property type="molecule type" value="Genomic_DNA"/>
</dbReference>